<keyword evidence="2" id="KW-1185">Reference proteome</keyword>
<evidence type="ECO:0000313" key="2">
    <source>
        <dbReference type="Proteomes" id="UP000219374"/>
    </source>
</evidence>
<accession>A0A286D9M0</accession>
<reference evidence="1 2" key="1">
    <citation type="submission" date="2017-09" db="EMBL/GenBank/DDBJ databases">
        <authorList>
            <person name="Ehlers B."/>
            <person name="Leendertz F.H."/>
        </authorList>
    </citation>
    <scope>NUCLEOTIDE SEQUENCE [LARGE SCALE GENOMIC DNA]</scope>
    <source>
        <strain evidence="1 2">CGMCC 1.10978</strain>
    </source>
</reference>
<sequence>MHDAKAWSWIPRALVALALGRSRMASFTPAQPPKYGLDGYFKACDAASPGSRMAKHVPTPATTRMLV</sequence>
<protein>
    <submittedName>
        <fullName evidence="1">Uncharacterized protein</fullName>
    </submittedName>
</protein>
<name>A0A286D9M0_9GAMM</name>
<dbReference type="EMBL" id="OCND01000007">
    <property type="protein sequence ID" value="SOD55330.1"/>
    <property type="molecule type" value="Genomic_DNA"/>
</dbReference>
<dbReference type="Proteomes" id="UP000219374">
    <property type="component" value="Unassembled WGS sequence"/>
</dbReference>
<proteinExistence type="predicted"/>
<gene>
    <name evidence="1" type="ORF">SAMN06296416_1076</name>
</gene>
<evidence type="ECO:0000313" key="1">
    <source>
        <dbReference type="EMBL" id="SOD55330.1"/>
    </source>
</evidence>
<organism evidence="1 2">
    <name type="scientific">Pseudoxanthomonas wuyuanensis</name>
    <dbReference type="NCBI Taxonomy" id="1073196"/>
    <lineage>
        <taxon>Bacteria</taxon>
        <taxon>Pseudomonadati</taxon>
        <taxon>Pseudomonadota</taxon>
        <taxon>Gammaproteobacteria</taxon>
        <taxon>Lysobacterales</taxon>
        <taxon>Lysobacteraceae</taxon>
        <taxon>Pseudoxanthomonas</taxon>
    </lineage>
</organism>
<dbReference type="AlphaFoldDB" id="A0A286D9M0"/>